<dbReference type="RefSeq" id="WP_068648564.1">
    <property type="nucleotide sequence ID" value="NZ_CP043611.1"/>
</dbReference>
<dbReference type="Pfam" id="PF13524">
    <property type="entry name" value="Glyco_trans_1_2"/>
    <property type="match status" value="1"/>
</dbReference>
<organism evidence="2 3">
    <name type="scientific">Paenibacillus antarcticus</name>
    <dbReference type="NCBI Taxonomy" id="253703"/>
    <lineage>
        <taxon>Bacteria</taxon>
        <taxon>Bacillati</taxon>
        <taxon>Bacillota</taxon>
        <taxon>Bacilli</taxon>
        <taxon>Bacillales</taxon>
        <taxon>Paenibacillaceae</taxon>
        <taxon>Paenibacillus</taxon>
    </lineage>
</organism>
<reference evidence="2 3" key="1">
    <citation type="submission" date="2016-03" db="EMBL/GenBank/DDBJ databases">
        <title>Draft genome sequence of Paenibacillus antarcticus CECT 5836.</title>
        <authorList>
            <person name="Shin S.-K."/>
            <person name="Yi H."/>
        </authorList>
    </citation>
    <scope>NUCLEOTIDE SEQUENCE [LARGE SCALE GENOMIC DNA]</scope>
    <source>
        <strain evidence="2 3">CECT 5836</strain>
    </source>
</reference>
<name>A0A168PGB8_9BACL</name>
<accession>A0A168PGB8</accession>
<dbReference type="OrthoDB" id="7019976at2"/>
<proteinExistence type="predicted"/>
<evidence type="ECO:0000313" key="3">
    <source>
        <dbReference type="Proteomes" id="UP000077355"/>
    </source>
</evidence>
<protein>
    <submittedName>
        <fullName evidence="2">Spore maturation protein</fullName>
    </submittedName>
</protein>
<comment type="caution">
    <text evidence="2">The sequence shown here is derived from an EMBL/GenBank/DDBJ whole genome shotgun (WGS) entry which is preliminary data.</text>
</comment>
<dbReference type="AlphaFoldDB" id="A0A168PGB8"/>
<feature type="domain" description="Spore protein YkvP/CgeB glycosyl transferase-like" evidence="1">
    <location>
        <begin position="191"/>
        <end position="317"/>
    </location>
</feature>
<gene>
    <name evidence="2" type="ORF">PBAT_08640</name>
</gene>
<evidence type="ECO:0000259" key="1">
    <source>
        <dbReference type="Pfam" id="PF13524"/>
    </source>
</evidence>
<keyword evidence="3" id="KW-1185">Reference proteome</keyword>
<dbReference type="EMBL" id="LVJI01000014">
    <property type="protein sequence ID" value="OAB46735.1"/>
    <property type="molecule type" value="Genomic_DNA"/>
</dbReference>
<sequence length="332" mass="37902">MNNLEQLRITYICRYVPGVSEILKSICNGLEELGATVQELNLTGKIHLLFNPQRHLGGNGPVYVRVERLFHEIEAFQPHVVIFCGGGLMLLPQEMERLKKHCLVIGMTLSDPDVLPTVAKYAADFDYHTTNSLLALQKYEEKGIHNTLFMPFAADLQYFEPKESHPKFACDVAVIGHMRPDRLSLANKLISEFDVMLHGNNWPSHSNGVVRGEDWFHAAYSTKCLINFPRTGAGHTNVKVGVFEAAATGRLLFTEYFEEMKRYFEYDREIIGYLDEDDLITKLRYYLSHPEEADHIAAAARLRCLNQHTWSKRLADVFGQINWGLLDGRSWS</sequence>
<evidence type="ECO:0000313" key="2">
    <source>
        <dbReference type="EMBL" id="OAB46735.1"/>
    </source>
</evidence>
<dbReference type="InterPro" id="IPR055259">
    <property type="entry name" value="YkvP/CgeB_Glyco_trans-like"/>
</dbReference>
<dbReference type="Proteomes" id="UP000077355">
    <property type="component" value="Unassembled WGS sequence"/>
</dbReference>